<comment type="cofactor">
    <cofactor evidence="1">
        <name>Zn(2+)</name>
        <dbReference type="ChEBI" id="CHEBI:29105"/>
    </cofactor>
</comment>
<dbReference type="GO" id="GO:0005524">
    <property type="term" value="F:ATP binding"/>
    <property type="evidence" value="ECO:0007669"/>
    <property type="project" value="UniProtKB-KW"/>
</dbReference>
<dbReference type="PROSITE" id="PS50819">
    <property type="entry name" value="INTEIN_ENDONUCLEASE"/>
    <property type="match status" value="1"/>
</dbReference>
<evidence type="ECO:0000256" key="3">
    <source>
        <dbReference type="ARBA" id="ARBA00022670"/>
    </source>
</evidence>
<dbReference type="NCBIfam" id="TIGR01443">
    <property type="entry name" value="intein_Cterm"/>
    <property type="match status" value="1"/>
</dbReference>
<name>A0A1F8CIQ3_9BACT</name>
<organism evidence="16 17">
    <name type="scientific">Candidatus Woesebacteria bacterium RIFOXYA1_FULL_43_9</name>
    <dbReference type="NCBI Taxonomy" id="1802534"/>
    <lineage>
        <taxon>Bacteria</taxon>
        <taxon>Candidatus Woeseibacteriota</taxon>
    </lineage>
</organism>
<keyword evidence="14" id="KW-1133">Transmembrane helix</keyword>
<dbReference type="GO" id="GO:0016539">
    <property type="term" value="P:intein-mediated protein splicing"/>
    <property type="evidence" value="ECO:0007669"/>
    <property type="project" value="InterPro"/>
</dbReference>
<evidence type="ECO:0000256" key="13">
    <source>
        <dbReference type="RuleBase" id="RU003651"/>
    </source>
</evidence>
<evidence type="ECO:0000256" key="6">
    <source>
        <dbReference type="ARBA" id="ARBA00022759"/>
    </source>
</evidence>
<dbReference type="PANTHER" id="PTHR23076:SF97">
    <property type="entry name" value="ATP-DEPENDENT ZINC METALLOPROTEASE YME1L1"/>
    <property type="match status" value="1"/>
</dbReference>
<evidence type="ECO:0000256" key="5">
    <source>
        <dbReference type="ARBA" id="ARBA00022723"/>
    </source>
</evidence>
<dbReference type="GO" id="GO:0005886">
    <property type="term" value="C:plasma membrane"/>
    <property type="evidence" value="ECO:0007669"/>
    <property type="project" value="TreeGrafter"/>
</dbReference>
<evidence type="ECO:0000256" key="1">
    <source>
        <dbReference type="ARBA" id="ARBA00001947"/>
    </source>
</evidence>
<keyword evidence="8" id="KW-0068">Autocatalytic cleavage</keyword>
<dbReference type="Gene3D" id="1.20.58.760">
    <property type="entry name" value="Peptidase M41"/>
    <property type="match status" value="1"/>
</dbReference>
<evidence type="ECO:0000256" key="8">
    <source>
        <dbReference type="ARBA" id="ARBA00022813"/>
    </source>
</evidence>
<dbReference type="InterPro" id="IPR003586">
    <property type="entry name" value="Hint_dom_C"/>
</dbReference>
<keyword evidence="9" id="KW-0862">Zinc</keyword>
<keyword evidence="11" id="KW-0651">Protein splicing</keyword>
<dbReference type="InterPro" id="IPR003959">
    <property type="entry name" value="ATPase_AAA_core"/>
</dbReference>
<keyword evidence="3" id="KW-0645">Protease</keyword>
<dbReference type="SMART" id="SM00305">
    <property type="entry name" value="HintC"/>
    <property type="match status" value="1"/>
</dbReference>
<dbReference type="InterPro" id="IPR004042">
    <property type="entry name" value="Intein_endonuc_central"/>
</dbReference>
<dbReference type="Gene3D" id="2.170.16.10">
    <property type="entry name" value="Hedgehog/Intein (Hint) domain"/>
    <property type="match status" value="2"/>
</dbReference>
<keyword evidence="13" id="KW-0067">ATP-binding</keyword>
<sequence>MAAKKKTPKGAKRVQIKVKLSLTRIIVGLLIVFFLFPAVLSLLEFKDLNQKLDISTALNDIKDGKTKEVDIQGDKIILIYPDQTIKTTTKEGSISFAELLDRAKIDSKSVNLKVIDQSTSKVIGDILMTVVPIVIMAGFFLFIIKSQTRGASDLFSFGRSKAKLFAKGKQDITFADVAGVDDAKKELEEVVDFLKHPDKYKKIGARTPKGVLLFGPAGVGKCVVGDTFVWTNKGLMEIQDIPRYFYVGENGLVCGAQVDSFSPENLVSKTSPASHWHDLGESETYRIETQLGHEIEGTPEHPLVVMGEDGNLKFKKTEDIQIGDWLPLKTGSQMFGNYQRLDKEQAYILGLLTGDGGMTIKDRICFTTADKQLLTTFRKYIGEKYNDYQLQKTKSRKYDYVVTSASIKSNLLQSGLSENYSRNKKVPEQIMMSPKTQVVAFLQGLFDTDGSVYKTGKVEYATSSKKLAKQVSALLLNLGVMHKFVVKGNNQYADSYRILISGTALLDFNQQVGFRLSRKQDKLNNYMSKVVLRTNVDLVPTQGARIKRLWRYLVENDKKPSLCVNESFHKQICRYAQGGRKPSVESLRLFLQGCVQSDREIGKNDDFKYLQLLVDSGLFFDQVVKKEGYKSRVYDFTIPNTHSFVSNGFVSHNTLLAKAVAGEAGVPFFSMAGSEFMEMLVGVGASRVRDLFQNAKAANPSIIFIDEIDAIGRHRGRSGFVGGHDEREQTLNQILVEMDGFTPNDNVIVLAATNRGDLLDPALLRPGRFDRRVTLDMPDKEGRVAILKIHSKGKLFASKIDWDRIADRTASFSGADLENMLNEAAISAARAGKTSIEMDDIEDAATKVKLGPAKRKIQTDEDKQITAYHEAGHAIVSHFLLKTDPVQRISIVARGMSLGHTEITPIADRTHETKSRLLESIATMLGGRAAEEVVFNELTAGASNDIKNATRYAKAMVVDFGMSDLGPVNLGATADYGEFGSMDWYEAPSNSPATAQKIDEEVKKIIDMAHKEATALIKKHKSLLDKVVKALLVKETLDRDEFEKIVGKKG</sequence>
<keyword evidence="6" id="KW-0255">Endonuclease</keyword>
<feature type="transmembrane region" description="Helical" evidence="14">
    <location>
        <begin position="126"/>
        <end position="144"/>
    </location>
</feature>
<keyword evidence="12" id="KW-0482">Metalloprotease</keyword>
<keyword evidence="5" id="KW-0479">Metal-binding</keyword>
<dbReference type="GO" id="GO:0006314">
    <property type="term" value="P:intron homing"/>
    <property type="evidence" value="ECO:0007669"/>
    <property type="project" value="UniProtKB-KW"/>
</dbReference>
<dbReference type="PRINTS" id="PR00379">
    <property type="entry name" value="INTEIN"/>
</dbReference>
<gene>
    <name evidence="16" type="ORF">A2188_01740</name>
</gene>
<comment type="caution">
    <text evidence="16">The sequence shown here is derived from an EMBL/GenBank/DDBJ whole genome shotgun (WGS) entry which is preliminary data.</text>
</comment>
<dbReference type="Gene3D" id="3.40.50.300">
    <property type="entry name" value="P-loop containing nucleotide triphosphate hydrolases"/>
    <property type="match status" value="2"/>
</dbReference>
<reference evidence="16 17" key="1">
    <citation type="journal article" date="2016" name="Nat. Commun.">
        <title>Thousands of microbial genomes shed light on interconnected biogeochemical processes in an aquifer system.</title>
        <authorList>
            <person name="Anantharaman K."/>
            <person name="Brown C.T."/>
            <person name="Hug L.A."/>
            <person name="Sharon I."/>
            <person name="Castelle C.J."/>
            <person name="Probst A.J."/>
            <person name="Thomas B.C."/>
            <person name="Singh A."/>
            <person name="Wilkins M.J."/>
            <person name="Karaoz U."/>
            <person name="Brodie E.L."/>
            <person name="Williams K.H."/>
            <person name="Hubbard S.S."/>
            <person name="Banfield J.F."/>
        </authorList>
    </citation>
    <scope>NUCLEOTIDE SEQUENCE [LARGE SCALE GENOMIC DNA]</scope>
</reference>
<dbReference type="InterPro" id="IPR036844">
    <property type="entry name" value="Hint_dom_sf"/>
</dbReference>
<evidence type="ECO:0000313" key="16">
    <source>
        <dbReference type="EMBL" id="OGM76094.1"/>
    </source>
</evidence>
<dbReference type="GO" id="GO:0004222">
    <property type="term" value="F:metalloendopeptidase activity"/>
    <property type="evidence" value="ECO:0007669"/>
    <property type="project" value="InterPro"/>
</dbReference>
<dbReference type="AlphaFoldDB" id="A0A1F8CIQ3"/>
<feature type="domain" description="DOD-type homing endonuclease" evidence="15">
    <location>
        <begin position="348"/>
        <end position="480"/>
    </location>
</feature>
<dbReference type="EMBL" id="MGHU01000066">
    <property type="protein sequence ID" value="OGM76094.1"/>
    <property type="molecule type" value="Genomic_DNA"/>
</dbReference>
<dbReference type="InterPro" id="IPR003593">
    <property type="entry name" value="AAA+_ATPase"/>
</dbReference>
<dbReference type="NCBIfam" id="TIGR01445">
    <property type="entry name" value="intein_Nterm"/>
    <property type="match status" value="1"/>
</dbReference>
<dbReference type="FunFam" id="1.20.58.760:FF:000001">
    <property type="entry name" value="ATP-dependent zinc metalloprotease FtsH"/>
    <property type="match status" value="1"/>
</dbReference>
<dbReference type="SUPFAM" id="SSF51294">
    <property type="entry name" value="Hedgehog/intein (Hint) domain"/>
    <property type="match status" value="1"/>
</dbReference>
<dbReference type="GO" id="GO:0030163">
    <property type="term" value="P:protein catabolic process"/>
    <property type="evidence" value="ECO:0007669"/>
    <property type="project" value="TreeGrafter"/>
</dbReference>
<dbReference type="Proteomes" id="UP000179241">
    <property type="component" value="Unassembled WGS sequence"/>
</dbReference>
<dbReference type="InterPro" id="IPR003960">
    <property type="entry name" value="ATPase_AAA_CS"/>
</dbReference>
<evidence type="ECO:0000256" key="14">
    <source>
        <dbReference type="SAM" id="Phobius"/>
    </source>
</evidence>
<dbReference type="InterPro" id="IPR030934">
    <property type="entry name" value="Intein_C"/>
</dbReference>
<dbReference type="Pfam" id="PF00004">
    <property type="entry name" value="AAA"/>
    <property type="match status" value="1"/>
</dbReference>
<dbReference type="SUPFAM" id="SSF55608">
    <property type="entry name" value="Homing endonucleases"/>
    <property type="match status" value="2"/>
</dbReference>
<dbReference type="GO" id="GO:0004176">
    <property type="term" value="F:ATP-dependent peptidase activity"/>
    <property type="evidence" value="ECO:0007669"/>
    <property type="project" value="InterPro"/>
</dbReference>
<dbReference type="PROSITE" id="PS50818">
    <property type="entry name" value="INTEIN_C_TER"/>
    <property type="match status" value="1"/>
</dbReference>
<proteinExistence type="inferred from homology"/>
<evidence type="ECO:0000256" key="10">
    <source>
        <dbReference type="ARBA" id="ARBA00022886"/>
    </source>
</evidence>
<dbReference type="PROSITE" id="PS00674">
    <property type="entry name" value="AAA"/>
    <property type="match status" value="1"/>
</dbReference>
<dbReference type="Gene3D" id="3.10.28.10">
    <property type="entry name" value="Homing endonucleases"/>
    <property type="match status" value="1"/>
</dbReference>
<dbReference type="SUPFAM" id="SSF52540">
    <property type="entry name" value="P-loop containing nucleoside triphosphate hydrolases"/>
    <property type="match status" value="2"/>
</dbReference>
<evidence type="ECO:0000313" key="17">
    <source>
        <dbReference type="Proteomes" id="UP000179241"/>
    </source>
</evidence>
<dbReference type="SMART" id="SM00306">
    <property type="entry name" value="HintN"/>
    <property type="match status" value="1"/>
</dbReference>
<keyword evidence="7" id="KW-0378">Hydrolase</keyword>
<dbReference type="InterPro" id="IPR041569">
    <property type="entry name" value="AAA_lid_3"/>
</dbReference>
<keyword evidence="10" id="KW-0404">Intron homing</keyword>
<evidence type="ECO:0000256" key="12">
    <source>
        <dbReference type="ARBA" id="ARBA00023049"/>
    </source>
</evidence>
<dbReference type="SMART" id="SM00382">
    <property type="entry name" value="AAA"/>
    <property type="match status" value="1"/>
</dbReference>
<dbReference type="FunFam" id="1.10.8.60:FF:000001">
    <property type="entry name" value="ATP-dependent zinc metalloprotease FtsH"/>
    <property type="match status" value="1"/>
</dbReference>
<evidence type="ECO:0000256" key="11">
    <source>
        <dbReference type="ARBA" id="ARBA00023000"/>
    </source>
</evidence>
<dbReference type="GO" id="GO:0016887">
    <property type="term" value="F:ATP hydrolysis activity"/>
    <property type="evidence" value="ECO:0007669"/>
    <property type="project" value="InterPro"/>
</dbReference>
<dbReference type="InterPro" id="IPR006142">
    <property type="entry name" value="INTEIN"/>
</dbReference>
<evidence type="ECO:0000256" key="4">
    <source>
        <dbReference type="ARBA" id="ARBA00022722"/>
    </source>
</evidence>
<keyword evidence="13" id="KW-0547">Nucleotide-binding</keyword>
<dbReference type="Pfam" id="PF17862">
    <property type="entry name" value="AAA_lid_3"/>
    <property type="match status" value="1"/>
</dbReference>
<dbReference type="InterPro" id="IPR037219">
    <property type="entry name" value="Peptidase_M41-like"/>
</dbReference>
<comment type="similarity">
    <text evidence="2">In the C-terminal section; belongs to the peptidase M41 family.</text>
</comment>
<dbReference type="Pfam" id="PF14890">
    <property type="entry name" value="Intein_splicing"/>
    <property type="match status" value="1"/>
</dbReference>
<dbReference type="InterPro" id="IPR006141">
    <property type="entry name" value="Intein_N"/>
</dbReference>
<evidence type="ECO:0000259" key="15">
    <source>
        <dbReference type="PROSITE" id="PS50819"/>
    </source>
</evidence>
<dbReference type="InterPro" id="IPR004860">
    <property type="entry name" value="LAGLIDADG_dom"/>
</dbReference>
<comment type="similarity">
    <text evidence="13">Belongs to the AAA ATPase family.</text>
</comment>
<dbReference type="Gene3D" id="1.10.8.60">
    <property type="match status" value="1"/>
</dbReference>
<dbReference type="InterPro" id="IPR027434">
    <property type="entry name" value="Homing_endonucl"/>
</dbReference>
<evidence type="ECO:0000256" key="2">
    <source>
        <dbReference type="ARBA" id="ARBA00010044"/>
    </source>
</evidence>
<keyword evidence="14" id="KW-0472">Membrane</keyword>
<protein>
    <recommendedName>
        <fullName evidence="15">DOD-type homing endonuclease domain-containing protein</fullName>
    </recommendedName>
</protein>
<dbReference type="PANTHER" id="PTHR23076">
    <property type="entry name" value="METALLOPROTEASE M41 FTSH"/>
    <property type="match status" value="1"/>
</dbReference>
<dbReference type="Pfam" id="PF14528">
    <property type="entry name" value="LAGLIDADG_3"/>
    <property type="match status" value="1"/>
</dbReference>
<dbReference type="PROSITE" id="PS50817">
    <property type="entry name" value="INTEIN_N_TER"/>
    <property type="match status" value="1"/>
</dbReference>
<dbReference type="Pfam" id="PF01434">
    <property type="entry name" value="Peptidase_M41"/>
    <property type="match status" value="1"/>
</dbReference>
<dbReference type="InterPro" id="IPR000642">
    <property type="entry name" value="Peptidase_M41"/>
</dbReference>
<evidence type="ECO:0000256" key="9">
    <source>
        <dbReference type="ARBA" id="ARBA00022833"/>
    </source>
</evidence>
<dbReference type="InterPro" id="IPR027417">
    <property type="entry name" value="P-loop_NTPase"/>
</dbReference>
<dbReference type="SUPFAM" id="SSF140990">
    <property type="entry name" value="FtsH protease domain-like"/>
    <property type="match status" value="1"/>
</dbReference>
<keyword evidence="14" id="KW-0812">Transmembrane</keyword>
<accession>A0A1F8CIQ3</accession>
<evidence type="ECO:0000256" key="7">
    <source>
        <dbReference type="ARBA" id="ARBA00022801"/>
    </source>
</evidence>
<dbReference type="GO" id="GO:0004519">
    <property type="term" value="F:endonuclease activity"/>
    <property type="evidence" value="ECO:0007669"/>
    <property type="project" value="UniProtKB-KW"/>
</dbReference>
<dbReference type="GO" id="GO:0046872">
    <property type="term" value="F:metal ion binding"/>
    <property type="evidence" value="ECO:0007669"/>
    <property type="project" value="UniProtKB-KW"/>
</dbReference>
<feature type="transmembrane region" description="Helical" evidence="14">
    <location>
        <begin position="21"/>
        <end position="43"/>
    </location>
</feature>
<dbReference type="InterPro" id="IPR003587">
    <property type="entry name" value="Hint_dom_N"/>
</dbReference>
<dbReference type="CDD" id="cd00081">
    <property type="entry name" value="Hint"/>
    <property type="match status" value="2"/>
</dbReference>
<keyword evidence="4" id="KW-0540">Nuclease</keyword>